<name>A0A0N4ZPY1_PARTI</name>
<reference evidence="7" key="1">
    <citation type="submission" date="2017-02" db="UniProtKB">
        <authorList>
            <consortium name="WormBaseParasite"/>
        </authorList>
    </citation>
    <scope>IDENTIFICATION</scope>
</reference>
<feature type="domain" description="CTCK" evidence="5">
    <location>
        <begin position="49"/>
        <end position="137"/>
    </location>
</feature>
<evidence type="ECO:0000259" key="5">
    <source>
        <dbReference type="SMART" id="SM00041"/>
    </source>
</evidence>
<keyword evidence="6" id="KW-1185">Reference proteome</keyword>
<dbReference type="AlphaFoldDB" id="A0A0N4ZPY1"/>
<organism evidence="6 7">
    <name type="scientific">Parastrongyloides trichosuri</name>
    <name type="common">Possum-specific nematode worm</name>
    <dbReference type="NCBI Taxonomy" id="131310"/>
    <lineage>
        <taxon>Eukaryota</taxon>
        <taxon>Metazoa</taxon>
        <taxon>Ecdysozoa</taxon>
        <taxon>Nematoda</taxon>
        <taxon>Chromadorea</taxon>
        <taxon>Rhabditida</taxon>
        <taxon>Tylenchina</taxon>
        <taxon>Panagrolaimomorpha</taxon>
        <taxon>Strongyloidoidea</taxon>
        <taxon>Strongyloididae</taxon>
        <taxon>Parastrongyloides</taxon>
    </lineage>
</organism>
<dbReference type="PANTHER" id="PTHR15283:SF4">
    <property type="entry name" value="BURSICON"/>
    <property type="match status" value="1"/>
</dbReference>
<dbReference type="WBParaSite" id="PTRK_0001058800.1">
    <property type="protein sequence ID" value="PTRK_0001058800.1"/>
    <property type="gene ID" value="PTRK_0001058800"/>
</dbReference>
<proteinExistence type="predicted"/>
<dbReference type="SMART" id="SM00041">
    <property type="entry name" value="CT"/>
    <property type="match status" value="1"/>
</dbReference>
<dbReference type="PANTHER" id="PTHR15283">
    <property type="entry name" value="GREMLIN 1"/>
    <property type="match status" value="1"/>
</dbReference>
<keyword evidence="2" id="KW-0964">Secreted</keyword>
<dbReference type="GO" id="GO:0036122">
    <property type="term" value="F:BMP binding"/>
    <property type="evidence" value="ECO:0007669"/>
    <property type="project" value="TreeGrafter"/>
</dbReference>
<sequence>MSKESFFMLRTVKGRRKNMYNNNKIRKGKYQISISDITRFHKLDNLCVLEDINVKVTFKNCISRNISSKFCYGTCSSIYIPQMRPKNKKALFQSISSCVPTNYDIIKIRLECPGQSPDFIYREIVKITSCSCQNISP</sequence>
<dbReference type="Pfam" id="PF03045">
    <property type="entry name" value="DAN"/>
    <property type="match status" value="1"/>
</dbReference>
<comment type="subcellular location">
    <subcellularLocation>
        <location evidence="1">Secreted</location>
    </subcellularLocation>
</comment>
<accession>A0A0N4ZPY1</accession>
<dbReference type="GO" id="GO:0038098">
    <property type="term" value="P:sequestering of BMP from receptor via BMP binding"/>
    <property type="evidence" value="ECO:0007669"/>
    <property type="project" value="TreeGrafter"/>
</dbReference>
<evidence type="ECO:0000313" key="6">
    <source>
        <dbReference type="Proteomes" id="UP000038045"/>
    </source>
</evidence>
<evidence type="ECO:0000256" key="4">
    <source>
        <dbReference type="ARBA" id="ARBA00023157"/>
    </source>
</evidence>
<dbReference type="InterPro" id="IPR029034">
    <property type="entry name" value="Cystine-knot_cytokine"/>
</dbReference>
<evidence type="ECO:0000313" key="7">
    <source>
        <dbReference type="WBParaSite" id="PTRK_0001058800.1"/>
    </source>
</evidence>
<dbReference type="Proteomes" id="UP000038045">
    <property type="component" value="Unplaced"/>
</dbReference>
<evidence type="ECO:0000256" key="2">
    <source>
        <dbReference type="ARBA" id="ARBA00022525"/>
    </source>
</evidence>
<evidence type="ECO:0000256" key="3">
    <source>
        <dbReference type="ARBA" id="ARBA00022729"/>
    </source>
</evidence>
<dbReference type="GO" id="GO:0009887">
    <property type="term" value="P:animal organ morphogenesis"/>
    <property type="evidence" value="ECO:0007669"/>
    <property type="project" value="TreeGrafter"/>
</dbReference>
<keyword evidence="3" id="KW-0732">Signal</keyword>
<dbReference type="SUPFAM" id="SSF57501">
    <property type="entry name" value="Cystine-knot cytokines"/>
    <property type="match status" value="1"/>
</dbReference>
<keyword evidence="4" id="KW-1015">Disulfide bond</keyword>
<dbReference type="GO" id="GO:0005615">
    <property type="term" value="C:extracellular space"/>
    <property type="evidence" value="ECO:0007669"/>
    <property type="project" value="TreeGrafter"/>
</dbReference>
<evidence type="ECO:0000256" key="1">
    <source>
        <dbReference type="ARBA" id="ARBA00004613"/>
    </source>
</evidence>
<dbReference type="STRING" id="131310.A0A0N4ZPY1"/>
<dbReference type="InterPro" id="IPR004133">
    <property type="entry name" value="DAN_dom"/>
</dbReference>
<dbReference type="GO" id="GO:0048018">
    <property type="term" value="F:receptor ligand activity"/>
    <property type="evidence" value="ECO:0007669"/>
    <property type="project" value="TreeGrafter"/>
</dbReference>
<dbReference type="InterPro" id="IPR006207">
    <property type="entry name" value="Cys_knot_C"/>
</dbReference>
<dbReference type="Gene3D" id="2.10.90.10">
    <property type="entry name" value="Cystine-knot cytokines"/>
    <property type="match status" value="1"/>
</dbReference>
<protein>
    <submittedName>
        <fullName evidence="7">Bursicon</fullName>
    </submittedName>
</protein>